<sequence length="180" mass="19784">MSSTQSRNNLRAHSRYITTHDSEGKARFSDAVPDPAPVRRVMGGDMEFSLMYTTMGFPVSMTDSQDIKTYQDYVVSAPAITIPGGTACRTVDFPPGYTSPMHRTPSCDFGIVIEGEIELVLDSGETRLLKRGDVAVQRGTNHAWRNTGNDTWARMFYVLQSAEKVAIGGKVLEEDEGGID</sequence>
<organism evidence="3 4">
    <name type="scientific">Cephalotrichum gorgonifer</name>
    <dbReference type="NCBI Taxonomy" id="2041049"/>
    <lineage>
        <taxon>Eukaryota</taxon>
        <taxon>Fungi</taxon>
        <taxon>Dikarya</taxon>
        <taxon>Ascomycota</taxon>
        <taxon>Pezizomycotina</taxon>
        <taxon>Sordariomycetes</taxon>
        <taxon>Hypocreomycetidae</taxon>
        <taxon>Microascales</taxon>
        <taxon>Microascaceae</taxon>
        <taxon>Cephalotrichum</taxon>
    </lineage>
</organism>
<dbReference type="InterPro" id="IPR013096">
    <property type="entry name" value="Cupin_2"/>
</dbReference>
<evidence type="ECO:0000313" key="3">
    <source>
        <dbReference type="EMBL" id="SPO04336.1"/>
    </source>
</evidence>
<comment type="caution">
    <text evidence="3">The sequence shown here is derived from an EMBL/GenBank/DDBJ whole genome shotgun (WGS) entry which is preliminary data.</text>
</comment>
<dbReference type="Pfam" id="PF07883">
    <property type="entry name" value="Cupin_2"/>
    <property type="match status" value="1"/>
</dbReference>
<proteinExistence type="predicted"/>
<keyword evidence="4" id="KW-1185">Reference proteome</keyword>
<dbReference type="InterPro" id="IPR047142">
    <property type="entry name" value="OryJ/VirC-like"/>
</dbReference>
<reference evidence="3" key="1">
    <citation type="submission" date="2018-03" db="EMBL/GenBank/DDBJ databases">
        <authorList>
            <person name="Guldener U."/>
        </authorList>
    </citation>
    <scope>NUCLEOTIDE SEQUENCE</scope>
</reference>
<dbReference type="Gene3D" id="2.60.120.10">
    <property type="entry name" value="Jelly Rolls"/>
    <property type="match status" value="1"/>
</dbReference>
<dbReference type="CDD" id="cd02231">
    <property type="entry name" value="cupin_BLL6423-like"/>
    <property type="match status" value="1"/>
</dbReference>
<dbReference type="InterPro" id="IPR011051">
    <property type="entry name" value="RmlC_Cupin_sf"/>
</dbReference>
<evidence type="ECO:0000259" key="2">
    <source>
        <dbReference type="Pfam" id="PF07883"/>
    </source>
</evidence>
<gene>
    <name evidence="3" type="ORF">DNG_07020</name>
</gene>
<dbReference type="PANTHER" id="PTHR36156">
    <property type="entry name" value="SLR2101 PROTEIN"/>
    <property type="match status" value="1"/>
</dbReference>
<evidence type="ECO:0000313" key="4">
    <source>
        <dbReference type="Proteomes" id="UP001187682"/>
    </source>
</evidence>
<name>A0AAE8SX03_9PEZI</name>
<dbReference type="SUPFAM" id="SSF51182">
    <property type="entry name" value="RmlC-like cupins"/>
    <property type="match status" value="1"/>
</dbReference>
<dbReference type="Proteomes" id="UP001187682">
    <property type="component" value="Unassembled WGS sequence"/>
</dbReference>
<protein>
    <submittedName>
        <fullName evidence="3">Related to Cupin domain protein</fullName>
    </submittedName>
</protein>
<feature type="compositionally biased region" description="Basic and acidic residues" evidence="1">
    <location>
        <begin position="18"/>
        <end position="28"/>
    </location>
</feature>
<evidence type="ECO:0000256" key="1">
    <source>
        <dbReference type="SAM" id="MobiDB-lite"/>
    </source>
</evidence>
<dbReference type="PANTHER" id="PTHR36156:SF3">
    <property type="entry name" value="CUPIN 2 CONSERVED BARREL DOMAIN-CONTAINING PROTEIN"/>
    <property type="match status" value="1"/>
</dbReference>
<accession>A0AAE8SX03</accession>
<feature type="domain" description="Cupin type-2" evidence="2">
    <location>
        <begin position="91"/>
        <end position="156"/>
    </location>
</feature>
<dbReference type="EMBL" id="ONZQ02000010">
    <property type="protein sequence ID" value="SPO04336.1"/>
    <property type="molecule type" value="Genomic_DNA"/>
</dbReference>
<dbReference type="AlphaFoldDB" id="A0AAE8SX03"/>
<feature type="compositionally biased region" description="Polar residues" evidence="1">
    <location>
        <begin position="1"/>
        <end position="17"/>
    </location>
</feature>
<dbReference type="InterPro" id="IPR014710">
    <property type="entry name" value="RmlC-like_jellyroll"/>
</dbReference>
<feature type="region of interest" description="Disordered" evidence="1">
    <location>
        <begin position="1"/>
        <end position="31"/>
    </location>
</feature>